<dbReference type="PANTHER" id="PTHR43712:SF2">
    <property type="entry name" value="O-METHYLTRANSFERASE CICE"/>
    <property type="match status" value="1"/>
</dbReference>
<dbReference type="PATRIC" id="fig|1212489.4.peg.1997"/>
<dbReference type="GO" id="GO:0032259">
    <property type="term" value="P:methylation"/>
    <property type="evidence" value="ECO:0007669"/>
    <property type="project" value="UniProtKB-KW"/>
</dbReference>
<keyword evidence="8" id="KW-1185">Reference proteome</keyword>
<reference evidence="7 8" key="1">
    <citation type="submission" date="2015-11" db="EMBL/GenBank/DDBJ databases">
        <title>Genomic analysis of 38 Legionella species identifies large and diverse effector repertoires.</title>
        <authorList>
            <person name="Burstein D."/>
            <person name="Amaro F."/>
            <person name="Zusman T."/>
            <person name="Lifshitz Z."/>
            <person name="Cohen O."/>
            <person name="Gilbert J.A."/>
            <person name="Pupko T."/>
            <person name="Shuman H.A."/>
            <person name="Segal G."/>
        </authorList>
    </citation>
    <scope>NUCLEOTIDE SEQUENCE [LARGE SCALE GENOMIC DNA]</scope>
    <source>
        <strain evidence="7 8">ATCC 700990</strain>
    </source>
</reference>
<evidence type="ECO:0000256" key="3">
    <source>
        <dbReference type="ARBA" id="ARBA00022691"/>
    </source>
</evidence>
<evidence type="ECO:0000259" key="6">
    <source>
        <dbReference type="Pfam" id="PF08100"/>
    </source>
</evidence>
<dbReference type="STRING" id="1212489.Ldro_1890"/>
<dbReference type="Gene3D" id="3.40.50.150">
    <property type="entry name" value="Vaccinia Virus protein VP39"/>
    <property type="match status" value="1"/>
</dbReference>
<dbReference type="InterPro" id="IPR012967">
    <property type="entry name" value="COMT_dimerisation"/>
</dbReference>
<dbReference type="PANTHER" id="PTHR43712">
    <property type="entry name" value="PUTATIVE (AFU_ORTHOLOGUE AFUA_4G14580)-RELATED"/>
    <property type="match status" value="1"/>
</dbReference>
<dbReference type="SUPFAM" id="SSF46785">
    <property type="entry name" value="Winged helix' DNA-binding domain"/>
    <property type="match status" value="1"/>
</dbReference>
<keyword evidence="3" id="KW-0949">S-adenosyl-L-methionine</keyword>
<dbReference type="SUPFAM" id="SSF53335">
    <property type="entry name" value="S-adenosyl-L-methionine-dependent methyltransferases"/>
    <property type="match status" value="1"/>
</dbReference>
<dbReference type="Proteomes" id="UP000054736">
    <property type="component" value="Unassembled WGS sequence"/>
</dbReference>
<dbReference type="AlphaFoldDB" id="A0A0W0SQR7"/>
<evidence type="ECO:0000259" key="5">
    <source>
        <dbReference type="Pfam" id="PF00891"/>
    </source>
</evidence>
<keyword evidence="1 7" id="KW-0489">Methyltransferase</keyword>
<evidence type="ECO:0000256" key="4">
    <source>
        <dbReference type="PIRSR" id="PIRSR005739-1"/>
    </source>
</evidence>
<dbReference type="Gene3D" id="1.10.10.10">
    <property type="entry name" value="Winged helix-like DNA-binding domain superfamily/Winged helix DNA-binding domain"/>
    <property type="match status" value="1"/>
</dbReference>
<dbReference type="InterPro" id="IPR036388">
    <property type="entry name" value="WH-like_DNA-bd_sf"/>
</dbReference>
<feature type="domain" description="O-methyltransferase C-terminal" evidence="5">
    <location>
        <begin position="111"/>
        <end position="312"/>
    </location>
</feature>
<gene>
    <name evidence="7" type="ORF">Ldro_1890</name>
</gene>
<evidence type="ECO:0000313" key="7">
    <source>
        <dbReference type="EMBL" id="KTC85565.1"/>
    </source>
</evidence>
<sequence length="332" mass="37663">MQVNQEQPHIQLAIMSRWYVVSRAIHTVAKLGLANHMSLQPTKINDLAEMTSTNSELLERLLKFLSAYNLFKRENDAYALTELSMPLRDDAANSIRDVLCMVDDSWWRAFSSLDANLKTGISAFTLEHGDDFFSYLSKHPEKQSNFDKGMAKLSTFDDNAIAQVYPFSQFSKVIDMGGGRGGLIKALAHNYPDLQLTLFDTPAVIEQLNQNDFPANVELAAGDFLAHVPQADAYLFKGVLHDFNDKFMHHILSNCHKQMPRNSTLFIAEQVLPDHELPHPNKTMDIVMMVLLGGRQRTIGEWQKSIEPSGFRYVDSYKTNTLFTLMAFEPKK</sequence>
<dbReference type="OrthoDB" id="9766840at2"/>
<evidence type="ECO:0000256" key="2">
    <source>
        <dbReference type="ARBA" id="ARBA00022679"/>
    </source>
</evidence>
<proteinExistence type="predicted"/>
<evidence type="ECO:0000256" key="1">
    <source>
        <dbReference type="ARBA" id="ARBA00022603"/>
    </source>
</evidence>
<dbReference type="CDD" id="cd02440">
    <property type="entry name" value="AdoMet_MTases"/>
    <property type="match status" value="1"/>
</dbReference>
<protein>
    <submittedName>
        <fullName evidence="7">O-methyltransferase</fullName>
    </submittedName>
</protein>
<name>A0A0W0SQR7_9GAMM</name>
<comment type="caution">
    <text evidence="7">The sequence shown here is derived from an EMBL/GenBank/DDBJ whole genome shotgun (WGS) entry which is preliminary data.</text>
</comment>
<dbReference type="GO" id="GO:0008171">
    <property type="term" value="F:O-methyltransferase activity"/>
    <property type="evidence" value="ECO:0007669"/>
    <property type="project" value="InterPro"/>
</dbReference>
<keyword evidence="2 7" id="KW-0808">Transferase</keyword>
<dbReference type="EMBL" id="LNXY01000027">
    <property type="protein sequence ID" value="KTC85565.1"/>
    <property type="molecule type" value="Genomic_DNA"/>
</dbReference>
<dbReference type="Pfam" id="PF08100">
    <property type="entry name" value="Dimerisation"/>
    <property type="match status" value="1"/>
</dbReference>
<dbReference type="RefSeq" id="WP_058496190.1">
    <property type="nucleotide sequence ID" value="NZ_CAAAIU010000005.1"/>
</dbReference>
<dbReference type="InterPro" id="IPR001077">
    <property type="entry name" value="COMT_C"/>
</dbReference>
<feature type="active site" description="Proton acceptor" evidence="4">
    <location>
        <position position="241"/>
    </location>
</feature>
<dbReference type="InterPro" id="IPR029063">
    <property type="entry name" value="SAM-dependent_MTases_sf"/>
</dbReference>
<dbReference type="GO" id="GO:0046983">
    <property type="term" value="F:protein dimerization activity"/>
    <property type="evidence" value="ECO:0007669"/>
    <property type="project" value="InterPro"/>
</dbReference>
<evidence type="ECO:0000313" key="8">
    <source>
        <dbReference type="Proteomes" id="UP000054736"/>
    </source>
</evidence>
<dbReference type="Pfam" id="PF00891">
    <property type="entry name" value="Methyltransf_2"/>
    <property type="match status" value="1"/>
</dbReference>
<organism evidence="7 8">
    <name type="scientific">Legionella drozanskii LLAP-1</name>
    <dbReference type="NCBI Taxonomy" id="1212489"/>
    <lineage>
        <taxon>Bacteria</taxon>
        <taxon>Pseudomonadati</taxon>
        <taxon>Pseudomonadota</taxon>
        <taxon>Gammaproteobacteria</taxon>
        <taxon>Legionellales</taxon>
        <taxon>Legionellaceae</taxon>
        <taxon>Legionella</taxon>
    </lineage>
</organism>
<dbReference type="InterPro" id="IPR016461">
    <property type="entry name" value="COMT-like"/>
</dbReference>
<feature type="domain" description="O-methyltransferase dimerisation" evidence="6">
    <location>
        <begin position="19"/>
        <end position="84"/>
    </location>
</feature>
<dbReference type="PROSITE" id="PS51683">
    <property type="entry name" value="SAM_OMT_II"/>
    <property type="match status" value="1"/>
</dbReference>
<dbReference type="InterPro" id="IPR036390">
    <property type="entry name" value="WH_DNA-bd_sf"/>
</dbReference>
<dbReference type="PIRSF" id="PIRSF005739">
    <property type="entry name" value="O-mtase"/>
    <property type="match status" value="1"/>
</dbReference>
<accession>A0A0W0SQR7</accession>